<dbReference type="PANTHER" id="PTHR36113">
    <property type="entry name" value="LYASE, PUTATIVE-RELATED-RELATED"/>
    <property type="match status" value="1"/>
</dbReference>
<name>A0A972VV60_9GAMM</name>
<sequence>MNKVEGLHHLAISTGDMKAQIEFFTEKLGMQLQALYWMHGVENTKHCFLRLNDESSIAFVHNPDIEQIASHIGQSHAGNAGANSAPGTMQHLAFKVKDDEALYHMRDRLRSHGIPVLGPIEHGLCRSIYFAGLENMTLEFAYSNEPIDNNAWVDPEVVELLGISAAELARYKQPADYIGQGGHSGQVAQPAADAVGPHMTNYPPGAYARVISIPDDVVLNLVDSTPPVKI</sequence>
<dbReference type="Pfam" id="PF00903">
    <property type="entry name" value="Glyoxalase"/>
    <property type="match status" value="1"/>
</dbReference>
<dbReference type="SUPFAM" id="SSF54593">
    <property type="entry name" value="Glyoxalase/Bleomycin resistance protein/Dihydroxybiphenyl dioxygenase"/>
    <property type="match status" value="1"/>
</dbReference>
<protein>
    <submittedName>
        <fullName evidence="2">VOC family protein</fullName>
    </submittedName>
</protein>
<dbReference type="InterPro" id="IPR037523">
    <property type="entry name" value="VOC_core"/>
</dbReference>
<dbReference type="EMBL" id="JABMOJ010000209">
    <property type="protein sequence ID" value="NQV64834.1"/>
    <property type="molecule type" value="Genomic_DNA"/>
</dbReference>
<dbReference type="PANTHER" id="PTHR36113:SF1">
    <property type="entry name" value="GLYOXALASE_BLEOMYCIN RESISTANCE PROTEIN_DIOXYGENASE"/>
    <property type="match status" value="1"/>
</dbReference>
<dbReference type="InterPro" id="IPR051332">
    <property type="entry name" value="Fosfomycin_Res_Enzymes"/>
</dbReference>
<dbReference type="PROSITE" id="PS51819">
    <property type="entry name" value="VOC"/>
    <property type="match status" value="1"/>
</dbReference>
<dbReference type="InterPro" id="IPR004360">
    <property type="entry name" value="Glyas_Fos-R_dOase_dom"/>
</dbReference>
<reference evidence="2" key="1">
    <citation type="submission" date="2020-05" db="EMBL/GenBank/DDBJ databases">
        <title>Sulfur intermediates as new biogeochemical hubs in an aquatic model microbial ecosystem.</title>
        <authorList>
            <person name="Vigneron A."/>
        </authorList>
    </citation>
    <scope>NUCLEOTIDE SEQUENCE</scope>
    <source>
        <strain evidence="2">Bin.250</strain>
    </source>
</reference>
<accession>A0A972VV60</accession>
<evidence type="ECO:0000313" key="2">
    <source>
        <dbReference type="EMBL" id="NQV64834.1"/>
    </source>
</evidence>
<evidence type="ECO:0000259" key="1">
    <source>
        <dbReference type="PROSITE" id="PS51819"/>
    </source>
</evidence>
<dbReference type="InterPro" id="IPR029068">
    <property type="entry name" value="Glyas_Bleomycin-R_OHBP_Dase"/>
</dbReference>
<proteinExistence type="predicted"/>
<evidence type="ECO:0000313" key="3">
    <source>
        <dbReference type="Proteomes" id="UP000754644"/>
    </source>
</evidence>
<dbReference type="Proteomes" id="UP000754644">
    <property type="component" value="Unassembled WGS sequence"/>
</dbReference>
<comment type="caution">
    <text evidence="2">The sequence shown here is derived from an EMBL/GenBank/DDBJ whole genome shotgun (WGS) entry which is preliminary data.</text>
</comment>
<dbReference type="Gene3D" id="3.10.180.10">
    <property type="entry name" value="2,3-Dihydroxybiphenyl 1,2-Dioxygenase, domain 1"/>
    <property type="match status" value="1"/>
</dbReference>
<gene>
    <name evidence="2" type="ORF">HQ497_05650</name>
</gene>
<organism evidence="2 3">
    <name type="scientific">SAR86 cluster bacterium</name>
    <dbReference type="NCBI Taxonomy" id="2030880"/>
    <lineage>
        <taxon>Bacteria</taxon>
        <taxon>Pseudomonadati</taxon>
        <taxon>Pseudomonadota</taxon>
        <taxon>Gammaproteobacteria</taxon>
        <taxon>SAR86 cluster</taxon>
    </lineage>
</organism>
<dbReference type="CDD" id="cd06587">
    <property type="entry name" value="VOC"/>
    <property type="match status" value="1"/>
</dbReference>
<feature type="domain" description="VOC" evidence="1">
    <location>
        <begin position="6"/>
        <end position="143"/>
    </location>
</feature>
<dbReference type="AlphaFoldDB" id="A0A972VV60"/>